<comment type="caution">
    <text evidence="1">The sequence shown here is derived from an EMBL/GenBank/DDBJ whole genome shotgun (WGS) entry which is preliminary data.</text>
</comment>
<dbReference type="AlphaFoldDB" id="A0A558AZX5"/>
<name>A0A558AZX5_9STAP</name>
<gene>
    <name evidence="1" type="ORF">FO441_05770</name>
</gene>
<evidence type="ECO:0000313" key="1">
    <source>
        <dbReference type="EMBL" id="TVT29787.1"/>
    </source>
</evidence>
<dbReference type="Proteomes" id="UP000315103">
    <property type="component" value="Unassembled WGS sequence"/>
</dbReference>
<dbReference type="RefSeq" id="WP_145287080.1">
    <property type="nucleotide sequence ID" value="NZ_VMSJ01000001.1"/>
</dbReference>
<dbReference type="OrthoDB" id="2389317at2"/>
<accession>A0A558AZX5</accession>
<protein>
    <recommendedName>
        <fullName evidence="3">YokE-like PH domain-containing protein</fullName>
    </recommendedName>
</protein>
<evidence type="ECO:0008006" key="3">
    <source>
        <dbReference type="Google" id="ProtNLM"/>
    </source>
</evidence>
<keyword evidence="2" id="KW-1185">Reference proteome</keyword>
<sequence>MIAYHEVNEYLDAMELPKSIEEILTIDYALEGKELKFLSAAKHHLEQSIDLESYRYKKVHCIGCCKINLTRTGLYFLLDDEIIGVHTSIIKGFSDNADWEITQFHLKDVKELDFDFESSSISKFETGILFLKVLNERGALRSRTFRNINPNHFQCFRDFHTNVMQDKMV</sequence>
<organism evidence="1 2">
    <name type="scientific">Salinicoccus cyprini</name>
    <dbReference type="NCBI Taxonomy" id="2493691"/>
    <lineage>
        <taxon>Bacteria</taxon>
        <taxon>Bacillati</taxon>
        <taxon>Bacillota</taxon>
        <taxon>Bacilli</taxon>
        <taxon>Bacillales</taxon>
        <taxon>Staphylococcaceae</taxon>
        <taxon>Salinicoccus</taxon>
    </lineage>
</organism>
<dbReference type="EMBL" id="VMSJ01000001">
    <property type="protein sequence ID" value="TVT29787.1"/>
    <property type="molecule type" value="Genomic_DNA"/>
</dbReference>
<proteinExistence type="predicted"/>
<reference evidence="1 2" key="1">
    <citation type="submission" date="2019-07" db="EMBL/GenBank/DDBJ databases">
        <title>Salinicoccus cyprini sp. nov., isolated from gastro-intestinal tract of mirror carp, Cyprinus carpio var. specularis, collected from Gobind Sagar Reservoir, Himachal Pradesh, India.</title>
        <authorList>
            <person name="Talwar C."/>
            <person name="Singh A.K."/>
            <person name="Lal R."/>
            <person name="Negi R.K."/>
        </authorList>
    </citation>
    <scope>NUCLEOTIDE SEQUENCE [LARGE SCALE GENOMIC DNA]</scope>
    <source>
        <strain evidence="1 2">CT19</strain>
    </source>
</reference>
<evidence type="ECO:0000313" key="2">
    <source>
        <dbReference type="Proteomes" id="UP000315103"/>
    </source>
</evidence>